<sequence length="719" mass="81556">MHKGKGCWGVLLLLLLPAVLWGKSQPDFKGVYALTQRVVPWLLPHVKYETLALPEGQTGFELETVKGKIVIRATDVNTAATGLNWYLKYYCHRSMSHLGDNLSSVLPIPVVANKVTQQTAYPLRYGLNYCTHNYSMSFYTWKDWERELDWMALNGVNLMLAVTGTEAIWQRTLQQMGYSDAESRAFIAGPAFTAWWLMGNLEGWPGAMSQTLIDQQVALQQNILQRMKTLGISPVLQGFYGMVPTSLKHKMPGAAISVQGKWAGGFTRPDVLLATDSLFTQMAGIYYREMKKLYGDDIHYFGGDLFHEGGTTEGVDVTAVAKQVQQQMQQYFPGSTWVLQGWQSNPKKALLDGLNKAQVLVLELFGEKTSEWEKTDAYYGTPWLWCTVNNAGEKNGVFGRIARFAEEFDRARNSPQHKFLKGTGILPEGINNNPLVYDLMLELSWHPEKINVSEWIKSYTRYRYGKDIPEIQAAWQVFFKTIYTTVAVTKDLGPSESVFCARPAMGLKTVSTWGVRERPYDMAEFEAAVKVFAGAAAALKGSKTYEADLVDFTRQVLANRGEQVYDQMTIAFNEKNATAFDQYARQFMQMMEQQEKLLSCNPHFTLNTWLNAAYNMGNNMADKAYLIKNARIQVTYWGPDDPATELHEYACKEWSGMMQSYYIPRWKMFFEYAHKKLAGEAVEAPDYFSWEKQWTLQPWRIIPAANKSAVATATAILKG</sequence>
<dbReference type="PANTHER" id="PTHR12872:SF1">
    <property type="entry name" value="ALPHA-N-ACETYLGLUCOSAMINIDASE"/>
    <property type="match status" value="1"/>
</dbReference>
<feature type="domain" description="Alpha-N-acetylglucosaminidase tim-barrel" evidence="2">
    <location>
        <begin position="124"/>
        <end position="446"/>
    </location>
</feature>
<evidence type="ECO:0000313" key="6">
    <source>
        <dbReference type="Proteomes" id="UP001549749"/>
    </source>
</evidence>
<name>A0ABV2TA64_9BACT</name>
<dbReference type="InterPro" id="IPR024240">
    <property type="entry name" value="NAGLU_N"/>
</dbReference>
<comment type="caution">
    <text evidence="5">The sequence shown here is derived from an EMBL/GenBank/DDBJ whole genome shotgun (WGS) entry which is preliminary data.</text>
</comment>
<dbReference type="InterPro" id="IPR007781">
    <property type="entry name" value="NAGLU"/>
</dbReference>
<accession>A0ABV2TA64</accession>
<keyword evidence="6" id="KW-1185">Reference proteome</keyword>
<protein>
    <submittedName>
        <fullName evidence="5">Alpha-N-acetylglucosaminidase</fullName>
    </submittedName>
</protein>
<proteinExistence type="predicted"/>
<evidence type="ECO:0000313" key="5">
    <source>
        <dbReference type="EMBL" id="MET6999230.1"/>
    </source>
</evidence>
<dbReference type="Proteomes" id="UP001549749">
    <property type="component" value="Unassembled WGS sequence"/>
</dbReference>
<evidence type="ECO:0000256" key="1">
    <source>
        <dbReference type="ARBA" id="ARBA00022801"/>
    </source>
</evidence>
<dbReference type="Pfam" id="PF12971">
    <property type="entry name" value="NAGLU_N"/>
    <property type="match status" value="1"/>
</dbReference>
<dbReference type="EMBL" id="JBEXAC010000002">
    <property type="protein sequence ID" value="MET6999230.1"/>
    <property type="molecule type" value="Genomic_DNA"/>
</dbReference>
<evidence type="ECO:0000259" key="2">
    <source>
        <dbReference type="Pfam" id="PF05089"/>
    </source>
</evidence>
<dbReference type="InterPro" id="IPR024732">
    <property type="entry name" value="NAGLU_C"/>
</dbReference>
<keyword evidence="1" id="KW-0378">Hydrolase</keyword>
<feature type="domain" description="Alpha-N-acetylglucosaminidase C-terminal" evidence="4">
    <location>
        <begin position="455"/>
        <end position="717"/>
    </location>
</feature>
<dbReference type="RefSeq" id="WP_354661798.1">
    <property type="nucleotide sequence ID" value="NZ_JBEXAC010000002.1"/>
</dbReference>
<dbReference type="Pfam" id="PF12972">
    <property type="entry name" value="NAGLU_C"/>
    <property type="match status" value="1"/>
</dbReference>
<gene>
    <name evidence="5" type="ORF">ABR189_17715</name>
</gene>
<reference evidence="5 6" key="1">
    <citation type="submission" date="2024-06" db="EMBL/GenBank/DDBJ databases">
        <title>Chitinophaga defluvii sp. nov., isolated from municipal sewage.</title>
        <authorList>
            <person name="Zhang L."/>
        </authorList>
    </citation>
    <scope>NUCLEOTIDE SEQUENCE [LARGE SCALE GENOMIC DNA]</scope>
    <source>
        <strain evidence="5 6">H8</strain>
    </source>
</reference>
<organism evidence="5 6">
    <name type="scientific">Chitinophaga defluvii</name>
    <dbReference type="NCBI Taxonomy" id="3163343"/>
    <lineage>
        <taxon>Bacteria</taxon>
        <taxon>Pseudomonadati</taxon>
        <taxon>Bacteroidota</taxon>
        <taxon>Chitinophagia</taxon>
        <taxon>Chitinophagales</taxon>
        <taxon>Chitinophagaceae</taxon>
        <taxon>Chitinophaga</taxon>
    </lineage>
</organism>
<feature type="domain" description="Alpha-N-acetylglucosaminidase N-terminal" evidence="3">
    <location>
        <begin position="30"/>
        <end position="104"/>
    </location>
</feature>
<evidence type="ECO:0000259" key="4">
    <source>
        <dbReference type="Pfam" id="PF12972"/>
    </source>
</evidence>
<dbReference type="Gene3D" id="3.30.379.10">
    <property type="entry name" value="Chitobiase/beta-hexosaminidase domain 2-like"/>
    <property type="match status" value="1"/>
</dbReference>
<dbReference type="PANTHER" id="PTHR12872">
    <property type="entry name" value="ALPHA-N-ACETYLGLUCOSAMINIDASE"/>
    <property type="match status" value="1"/>
</dbReference>
<dbReference type="Gene3D" id="1.20.120.670">
    <property type="entry name" value="N-acetyl-b-d-glucoasminidase"/>
    <property type="match status" value="1"/>
</dbReference>
<dbReference type="Pfam" id="PF05089">
    <property type="entry name" value="NAGLU"/>
    <property type="match status" value="1"/>
</dbReference>
<dbReference type="InterPro" id="IPR029018">
    <property type="entry name" value="Hex-like_dom2"/>
</dbReference>
<dbReference type="InterPro" id="IPR024733">
    <property type="entry name" value="NAGLU_tim-barrel"/>
</dbReference>
<evidence type="ECO:0000259" key="3">
    <source>
        <dbReference type="Pfam" id="PF12971"/>
    </source>
</evidence>
<dbReference type="Gene3D" id="3.20.20.80">
    <property type="entry name" value="Glycosidases"/>
    <property type="match status" value="1"/>
</dbReference>